<evidence type="ECO:0000256" key="2">
    <source>
        <dbReference type="SAM" id="Phobius"/>
    </source>
</evidence>
<evidence type="ECO:0000313" key="4">
    <source>
        <dbReference type="EMBL" id="HJG81446.1"/>
    </source>
</evidence>
<reference evidence="4" key="1">
    <citation type="journal article" date="2021" name="PeerJ">
        <title>Extensive microbial diversity within the chicken gut microbiome revealed by metagenomics and culture.</title>
        <authorList>
            <person name="Gilroy R."/>
            <person name="Ravi A."/>
            <person name="Getino M."/>
            <person name="Pursley I."/>
            <person name="Horton D.L."/>
            <person name="Alikhan N.F."/>
            <person name="Baker D."/>
            <person name="Gharbi K."/>
            <person name="Hall N."/>
            <person name="Watson M."/>
            <person name="Adriaenssens E.M."/>
            <person name="Foster-Nyarko E."/>
            <person name="Jarju S."/>
            <person name="Secka A."/>
            <person name="Antonio M."/>
            <person name="Oren A."/>
            <person name="Chaudhuri R.R."/>
            <person name="La Ragione R."/>
            <person name="Hildebrand F."/>
            <person name="Pallen M.J."/>
        </authorList>
    </citation>
    <scope>NUCLEOTIDE SEQUENCE</scope>
    <source>
        <strain evidence="4">ChiGjej5B5-7349</strain>
    </source>
</reference>
<dbReference type="PANTHER" id="PTHR46825">
    <property type="entry name" value="D-ALANYL-D-ALANINE-CARBOXYPEPTIDASE/ENDOPEPTIDASE AMPH"/>
    <property type="match status" value="1"/>
</dbReference>
<gene>
    <name evidence="4" type="ORF">K8V08_13665</name>
</gene>
<feature type="region of interest" description="Disordered" evidence="1">
    <location>
        <begin position="1"/>
        <end position="25"/>
    </location>
</feature>
<dbReference type="InterPro" id="IPR012338">
    <property type="entry name" value="Beta-lactam/transpept-like"/>
</dbReference>
<proteinExistence type="predicted"/>
<dbReference type="PANTHER" id="PTHR46825:SF9">
    <property type="entry name" value="BETA-LACTAMASE-RELATED DOMAIN-CONTAINING PROTEIN"/>
    <property type="match status" value="1"/>
</dbReference>
<keyword evidence="2" id="KW-0812">Transmembrane</keyword>
<dbReference type="Gene3D" id="3.40.710.10">
    <property type="entry name" value="DD-peptidase/beta-lactamase superfamily"/>
    <property type="match status" value="1"/>
</dbReference>
<dbReference type="EMBL" id="DYUK01000317">
    <property type="protein sequence ID" value="HJG81446.1"/>
    <property type="molecule type" value="Genomic_DNA"/>
</dbReference>
<organism evidence="4 5">
    <name type="scientific">Brevibacterium senegalense</name>
    <dbReference type="NCBI Taxonomy" id="1033736"/>
    <lineage>
        <taxon>Bacteria</taxon>
        <taxon>Bacillati</taxon>
        <taxon>Actinomycetota</taxon>
        <taxon>Actinomycetes</taxon>
        <taxon>Micrococcales</taxon>
        <taxon>Brevibacteriaceae</taxon>
        <taxon>Brevibacterium</taxon>
    </lineage>
</organism>
<evidence type="ECO:0000313" key="5">
    <source>
        <dbReference type="Proteomes" id="UP000784435"/>
    </source>
</evidence>
<dbReference type="InterPro" id="IPR050491">
    <property type="entry name" value="AmpC-like"/>
</dbReference>
<feature type="region of interest" description="Disordered" evidence="1">
    <location>
        <begin position="380"/>
        <end position="400"/>
    </location>
</feature>
<sequence length="400" mass="41671">MTAHPSGTDPTMNHPSPDRTTRHRTTRGRRILAGALAAATLVAGAAFVPWQRGLTGAPTGDAQFAAALAPHLDAGYLRSVSAASVETDGTVRFAGWHAEEHDQFEIGSITKTFTAALLADAIERGELTAGTTLGEVFDELAGTSAGDLTMEQLATQHTGLPKSADMVPLGQRWRLFLRMDGYVETLPQMLERTAGLETDPGTYVYSNTGFALLGHAVAEAAGVPYPQLVQERLLDPLGMNETIVPQTYADLPAGAPAGHTDSGVPTGPWTLGAEAPAGSIRSTAHDMAIWMGAVADGSAPGVDAVEPRTELEDGDDIGYAWMTTPMGEDAEAADPSAAAVTWHNGGTGGYRSVAGFTPDGRALVVLSDTQTWVDAGLGYLAETGDQSDGQTDGPSDQTED</sequence>
<dbReference type="Proteomes" id="UP000784435">
    <property type="component" value="Unassembled WGS sequence"/>
</dbReference>
<feature type="domain" description="Beta-lactamase-related" evidence="3">
    <location>
        <begin position="65"/>
        <end position="371"/>
    </location>
</feature>
<dbReference type="Pfam" id="PF00144">
    <property type="entry name" value="Beta-lactamase"/>
    <property type="match status" value="1"/>
</dbReference>
<protein>
    <submittedName>
        <fullName evidence="4">Beta-lactamase family protein</fullName>
    </submittedName>
</protein>
<feature type="transmembrane region" description="Helical" evidence="2">
    <location>
        <begin position="31"/>
        <end position="50"/>
    </location>
</feature>
<evidence type="ECO:0000256" key="1">
    <source>
        <dbReference type="SAM" id="MobiDB-lite"/>
    </source>
</evidence>
<dbReference type="SUPFAM" id="SSF56601">
    <property type="entry name" value="beta-lactamase/transpeptidase-like"/>
    <property type="match status" value="1"/>
</dbReference>
<name>A0A921SPT0_9MICO</name>
<keyword evidence="2" id="KW-1133">Transmembrane helix</keyword>
<dbReference type="AlphaFoldDB" id="A0A921SPT0"/>
<accession>A0A921SPT0</accession>
<comment type="caution">
    <text evidence="4">The sequence shown here is derived from an EMBL/GenBank/DDBJ whole genome shotgun (WGS) entry which is preliminary data.</text>
</comment>
<keyword evidence="2" id="KW-0472">Membrane</keyword>
<dbReference type="InterPro" id="IPR001466">
    <property type="entry name" value="Beta-lactam-related"/>
</dbReference>
<reference evidence="4" key="2">
    <citation type="submission" date="2021-09" db="EMBL/GenBank/DDBJ databases">
        <authorList>
            <person name="Gilroy R."/>
        </authorList>
    </citation>
    <scope>NUCLEOTIDE SEQUENCE</scope>
    <source>
        <strain evidence="4">ChiGjej5B5-7349</strain>
    </source>
</reference>
<evidence type="ECO:0000259" key="3">
    <source>
        <dbReference type="Pfam" id="PF00144"/>
    </source>
</evidence>
<feature type="compositionally biased region" description="Polar residues" evidence="1">
    <location>
        <begin position="384"/>
        <end position="400"/>
    </location>
</feature>